<reference evidence="3 4" key="1">
    <citation type="submission" date="2013-07" db="EMBL/GenBank/DDBJ databases">
        <authorList>
            <person name="Stoco P.H."/>
            <person name="Wagner G."/>
            <person name="Gerber A."/>
            <person name="Zaha A."/>
            <person name="Thompson C."/>
            <person name="Bartholomeu D.C."/>
            <person name="Luckemeyer D.D."/>
            <person name="Bahia D."/>
            <person name="Loreto E."/>
            <person name="Prestes E.B."/>
            <person name="Lima F.M."/>
            <person name="Rodrigues-Luiz G."/>
            <person name="Vallejo G.A."/>
            <person name="Filho J.F."/>
            <person name="Monteiro K.M."/>
            <person name="Tyler K.M."/>
            <person name="de Almeida L.G."/>
            <person name="Ortiz M.F."/>
            <person name="Siervo M.A."/>
            <person name="de Moraes M.H."/>
            <person name="Cunha O.L."/>
            <person name="Mendonca-Neto R."/>
            <person name="Silva R."/>
            <person name="Teixeira S.M."/>
            <person name="Murta S.M."/>
            <person name="Sincero T.C."/>
            <person name="Mendes T.A."/>
            <person name="Urmenyi T.P."/>
            <person name="Silva V.G."/>
            <person name="da Rocha W.D."/>
            <person name="Andersson B."/>
            <person name="Romanha A.J."/>
            <person name="Steindel M."/>
            <person name="de Vasconcelos A.T."/>
            <person name="Grisard E.C."/>
        </authorList>
    </citation>
    <scope>NUCLEOTIDE SEQUENCE [LARGE SCALE GENOMIC DNA]</scope>
    <source>
        <strain evidence="3 4">SC58</strain>
    </source>
</reference>
<comment type="caution">
    <text evidence="3">The sequence shown here is derived from an EMBL/GenBank/DDBJ whole genome shotgun (WGS) entry which is preliminary data.</text>
</comment>
<keyword evidence="2" id="KW-1133">Transmembrane helix</keyword>
<name>A0A061IT54_TRYRA</name>
<feature type="transmembrane region" description="Helical" evidence="2">
    <location>
        <begin position="35"/>
        <end position="53"/>
    </location>
</feature>
<organism evidence="3 4">
    <name type="scientific">Trypanosoma rangeli SC58</name>
    <dbReference type="NCBI Taxonomy" id="429131"/>
    <lineage>
        <taxon>Eukaryota</taxon>
        <taxon>Discoba</taxon>
        <taxon>Euglenozoa</taxon>
        <taxon>Kinetoplastea</taxon>
        <taxon>Metakinetoplastina</taxon>
        <taxon>Trypanosomatida</taxon>
        <taxon>Trypanosomatidae</taxon>
        <taxon>Trypanosoma</taxon>
        <taxon>Herpetosoma</taxon>
    </lineage>
</organism>
<evidence type="ECO:0000256" key="2">
    <source>
        <dbReference type="SAM" id="Phobius"/>
    </source>
</evidence>
<protein>
    <recommendedName>
        <fullName evidence="5">Transmembrane protein</fullName>
    </recommendedName>
</protein>
<keyword evidence="2" id="KW-0472">Membrane</keyword>
<gene>
    <name evidence="3" type="ORF">TRSC58_07450</name>
</gene>
<evidence type="ECO:0000313" key="3">
    <source>
        <dbReference type="EMBL" id="ESL04971.1"/>
    </source>
</evidence>
<dbReference type="EMBL" id="AUPL01007717">
    <property type="protein sequence ID" value="ESL04971.1"/>
    <property type="molecule type" value="Genomic_DNA"/>
</dbReference>
<keyword evidence="2" id="KW-0812">Transmembrane</keyword>
<dbReference type="AlphaFoldDB" id="A0A061IT54"/>
<accession>A0A061IT54</accession>
<evidence type="ECO:0000313" key="4">
    <source>
        <dbReference type="Proteomes" id="UP000031737"/>
    </source>
</evidence>
<evidence type="ECO:0008006" key="5">
    <source>
        <dbReference type="Google" id="ProtNLM"/>
    </source>
</evidence>
<keyword evidence="4" id="KW-1185">Reference proteome</keyword>
<dbReference type="VEuPathDB" id="TriTrypDB:TRSC58_07450"/>
<proteinExistence type="predicted"/>
<sequence length="109" mass="12944">MAREGNQPYSGEREVGGKKTKKKKDGENKKQRKRYFPSFSFFFIIIFVCFLTLEEKQRGTHAIVPVEVKLRDTKRQLPRRRPRLVPHALVTNALTLLSLSWYEFDKNFR</sequence>
<evidence type="ECO:0000256" key="1">
    <source>
        <dbReference type="SAM" id="MobiDB-lite"/>
    </source>
</evidence>
<feature type="region of interest" description="Disordered" evidence="1">
    <location>
        <begin position="1"/>
        <end position="30"/>
    </location>
</feature>
<dbReference type="Proteomes" id="UP000031737">
    <property type="component" value="Unassembled WGS sequence"/>
</dbReference>